<evidence type="ECO:0000313" key="5">
    <source>
        <dbReference type="Proteomes" id="UP000605846"/>
    </source>
</evidence>
<feature type="compositionally biased region" description="Basic and acidic residues" evidence="2">
    <location>
        <begin position="42"/>
        <end position="51"/>
    </location>
</feature>
<dbReference type="InterPro" id="IPR012677">
    <property type="entry name" value="Nucleotide-bd_a/b_plait_sf"/>
</dbReference>
<dbReference type="PANTHER" id="PTHR23147">
    <property type="entry name" value="SERINE/ARGININE RICH SPLICING FACTOR"/>
    <property type="match status" value="1"/>
</dbReference>
<feature type="compositionally biased region" description="Basic and acidic residues" evidence="2">
    <location>
        <begin position="268"/>
        <end position="285"/>
    </location>
</feature>
<dbReference type="SMART" id="SM00360">
    <property type="entry name" value="RRM"/>
    <property type="match status" value="1"/>
</dbReference>
<feature type="region of interest" description="Disordered" evidence="2">
    <location>
        <begin position="258"/>
        <end position="310"/>
    </location>
</feature>
<dbReference type="Gene3D" id="3.30.70.330">
    <property type="match status" value="1"/>
</dbReference>
<feature type="compositionally biased region" description="Basic and acidic residues" evidence="2">
    <location>
        <begin position="1"/>
        <end position="16"/>
    </location>
</feature>
<dbReference type="GO" id="GO:0003723">
    <property type="term" value="F:RNA binding"/>
    <property type="evidence" value="ECO:0007669"/>
    <property type="project" value="UniProtKB-UniRule"/>
</dbReference>
<dbReference type="InterPro" id="IPR050907">
    <property type="entry name" value="SRSF"/>
</dbReference>
<dbReference type="InterPro" id="IPR035979">
    <property type="entry name" value="RBD_domain_sf"/>
</dbReference>
<comment type="caution">
    <text evidence="4">The sequence shown here is derived from an EMBL/GenBank/DDBJ whole genome shotgun (WGS) entry which is preliminary data.</text>
</comment>
<protein>
    <recommendedName>
        <fullName evidence="3">RRM domain-containing protein</fullName>
    </recommendedName>
</protein>
<keyword evidence="5" id="KW-1185">Reference proteome</keyword>
<evidence type="ECO:0000256" key="1">
    <source>
        <dbReference type="PROSITE-ProRule" id="PRU00176"/>
    </source>
</evidence>
<dbReference type="AlphaFoldDB" id="A0A8H7EV72"/>
<keyword evidence="1" id="KW-0694">RNA-binding</keyword>
<gene>
    <name evidence="4" type="ORF">EC973_001049</name>
</gene>
<dbReference type="EMBL" id="JABAYA010000012">
    <property type="protein sequence ID" value="KAF7731003.1"/>
    <property type="molecule type" value="Genomic_DNA"/>
</dbReference>
<dbReference type="SUPFAM" id="SSF54928">
    <property type="entry name" value="RNA-binding domain, RBD"/>
    <property type="match status" value="1"/>
</dbReference>
<feature type="compositionally biased region" description="Polar residues" evidence="2">
    <location>
        <begin position="19"/>
        <end position="28"/>
    </location>
</feature>
<sequence length="310" mass="36609">MDQADTKSERAKEQHHSPHTTSRATNAASHKRRLSTSSYEATTDRSYRADKDEEEELDEFGRVKRRRQKFARTSRYEEMEDRRHTERVKETEREEGEEEGEDRRSYGSESDDDYERSRYHYRRRRSSGRRYYSDSDSEDDYRRRRRGRRPSSSSGHRRHDSDTKDPYAAAARYIDTEFYSTKIYVGDLVHVTQDDFERAFLRYGPIRQIKMVEGKEYAFVTYEDKESALAAIQNMHGALFGSRRIKVNRAKIPERNRVGFGNVPWTDEDGRLAQEEQRSYPDRPESSPSFPSVDAPVPPPRRVLTSYDDL</sequence>
<feature type="region of interest" description="Disordered" evidence="2">
    <location>
        <begin position="1"/>
        <end position="164"/>
    </location>
</feature>
<name>A0A8H7EV72_9FUNG</name>
<feature type="compositionally biased region" description="Basic and acidic residues" evidence="2">
    <location>
        <begin position="74"/>
        <end position="92"/>
    </location>
</feature>
<dbReference type="OrthoDB" id="446113at2759"/>
<evidence type="ECO:0000256" key="2">
    <source>
        <dbReference type="SAM" id="MobiDB-lite"/>
    </source>
</evidence>
<feature type="domain" description="RRM" evidence="3">
    <location>
        <begin position="181"/>
        <end position="252"/>
    </location>
</feature>
<dbReference type="PROSITE" id="PS50102">
    <property type="entry name" value="RRM"/>
    <property type="match status" value="1"/>
</dbReference>
<evidence type="ECO:0000259" key="3">
    <source>
        <dbReference type="PROSITE" id="PS50102"/>
    </source>
</evidence>
<evidence type="ECO:0000313" key="4">
    <source>
        <dbReference type="EMBL" id="KAF7731003.1"/>
    </source>
</evidence>
<dbReference type="InterPro" id="IPR000504">
    <property type="entry name" value="RRM_dom"/>
</dbReference>
<reference evidence="4" key="1">
    <citation type="submission" date="2020-01" db="EMBL/GenBank/DDBJ databases">
        <title>Genome Sequencing of Three Apophysomyces-Like Fungal Strains Confirms a Novel Fungal Genus in the Mucoromycota with divergent Burkholderia-like Endosymbiotic Bacteria.</title>
        <authorList>
            <person name="Stajich J.E."/>
            <person name="Macias A.M."/>
            <person name="Carter-House D."/>
            <person name="Lovett B."/>
            <person name="Kasson L.R."/>
            <person name="Berry K."/>
            <person name="Grigoriev I."/>
            <person name="Chang Y."/>
            <person name="Spatafora J."/>
            <person name="Kasson M.T."/>
        </authorList>
    </citation>
    <scope>NUCLEOTIDE SEQUENCE</scope>
    <source>
        <strain evidence="4">NRRL A-21654</strain>
    </source>
</reference>
<dbReference type="Proteomes" id="UP000605846">
    <property type="component" value="Unassembled WGS sequence"/>
</dbReference>
<dbReference type="Pfam" id="PF00076">
    <property type="entry name" value="RRM_1"/>
    <property type="match status" value="1"/>
</dbReference>
<feature type="compositionally biased region" description="Basic residues" evidence="2">
    <location>
        <begin position="119"/>
        <end position="128"/>
    </location>
</feature>
<feature type="compositionally biased region" description="Basic residues" evidence="2">
    <location>
        <begin position="63"/>
        <end position="72"/>
    </location>
</feature>
<accession>A0A8H7EV72</accession>
<dbReference type="CDD" id="cd00590">
    <property type="entry name" value="RRM_SF"/>
    <property type="match status" value="1"/>
</dbReference>
<organism evidence="4 5">
    <name type="scientific">Apophysomyces ossiformis</name>
    <dbReference type="NCBI Taxonomy" id="679940"/>
    <lineage>
        <taxon>Eukaryota</taxon>
        <taxon>Fungi</taxon>
        <taxon>Fungi incertae sedis</taxon>
        <taxon>Mucoromycota</taxon>
        <taxon>Mucoromycotina</taxon>
        <taxon>Mucoromycetes</taxon>
        <taxon>Mucorales</taxon>
        <taxon>Mucorineae</taxon>
        <taxon>Mucoraceae</taxon>
        <taxon>Apophysomyces</taxon>
    </lineage>
</organism>
<proteinExistence type="predicted"/>